<protein>
    <submittedName>
        <fullName evidence="3">Transposase</fullName>
    </submittedName>
</protein>
<dbReference type="GO" id="GO:0003677">
    <property type="term" value="F:DNA binding"/>
    <property type="evidence" value="ECO:0007669"/>
    <property type="project" value="InterPro"/>
</dbReference>
<feature type="domain" description="Transposase IS4-like" evidence="2">
    <location>
        <begin position="240"/>
        <end position="507"/>
    </location>
</feature>
<dbReference type="SUPFAM" id="SSF53098">
    <property type="entry name" value="Ribonuclease H-like"/>
    <property type="match status" value="1"/>
</dbReference>
<dbReference type="GO" id="GO:0004803">
    <property type="term" value="F:transposase activity"/>
    <property type="evidence" value="ECO:0007669"/>
    <property type="project" value="InterPro"/>
</dbReference>
<sequence length="599" mass="69401">MPLHVSVVKVKNHQYIRVYSSYRNEKGQPRSRIIENHGRLDAALEKDPQYVERLKERIAKENALEAQNKSLELENQAKRRMDKLADSAKGLNEKPGNFKSLNVGSALIRKVWLDLKMPEMFRHLQKGRKIQYPYDQTAYLLTEQRFLNPSSKLKSFNNRAHSIIDHGQVDHLEDLYKVLDVLQEDKKTIVRHLNKEIQKRTKRTVTAAFYDVTTYSFESHSVSEYKDFGLSKDHKVNEVQVVLGLVMDENGIPIDYELLAGNTSEFGTMVPLIKKIKNTYHLKQLIVVADRGLNCAENLFALKEIGCDFVIAQKFKNSAAQIKTQILDPDNWEEFICKDDGEVKCQYKTLNVTQELHERKESPTTHRRYRAPKVLGTMELNWIVSYSPARAAKDKADRDRAIEKAKKAVDDPNRLRSCGYKSLITIPKGTGSPRINWDKIEEQAKWDGYYVICTNLEISPHEATSIYRKLWQIEDCFRVSKTHLETRQCFVWTDPHIYGHFLSCFISLVIEKYMLFMLKRELGKEEITHDKMLESIKTASVVYDDINPQVPLYLRLYEAGLFDRMSTVFGLDALNRVETPSSLRRKLHLPIAKTLATQT</sequence>
<evidence type="ECO:0000256" key="1">
    <source>
        <dbReference type="SAM" id="Coils"/>
    </source>
</evidence>
<evidence type="ECO:0000313" key="3">
    <source>
        <dbReference type="EMBL" id="OXE49725.1"/>
    </source>
</evidence>
<name>A0A227KNR6_9BURK</name>
<reference evidence="4" key="1">
    <citation type="submission" date="2017-05" db="EMBL/GenBank/DDBJ databases">
        <title>Improved OligoMM genomes.</title>
        <authorList>
            <person name="Garzetti D."/>
        </authorList>
    </citation>
    <scope>NUCLEOTIDE SEQUENCE [LARGE SCALE GENOMIC DNA]</scope>
    <source>
        <strain evidence="4">YL45</strain>
    </source>
</reference>
<accession>A0A227KNR6</accession>
<dbReference type="InterPro" id="IPR002559">
    <property type="entry name" value="Transposase_11"/>
</dbReference>
<dbReference type="NCBIfam" id="NF033559">
    <property type="entry name" value="transpos_IS1634"/>
    <property type="match status" value="1"/>
</dbReference>
<dbReference type="PANTHER" id="PTHR34614">
    <property type="match status" value="1"/>
</dbReference>
<evidence type="ECO:0000259" key="2">
    <source>
        <dbReference type="Pfam" id="PF01609"/>
    </source>
</evidence>
<proteinExistence type="predicted"/>
<dbReference type="EMBL" id="NHMP01000003">
    <property type="protein sequence ID" value="OXE49725.1"/>
    <property type="molecule type" value="Genomic_DNA"/>
</dbReference>
<dbReference type="GO" id="GO:0006313">
    <property type="term" value="P:DNA transposition"/>
    <property type="evidence" value="ECO:0007669"/>
    <property type="project" value="InterPro"/>
</dbReference>
<gene>
    <name evidence="3" type="ORF">ADH67_06255</name>
</gene>
<keyword evidence="1" id="KW-0175">Coiled coil</keyword>
<organism evidence="3 4">
    <name type="scientific">Turicimonas muris</name>
    <dbReference type="NCBI Taxonomy" id="1796652"/>
    <lineage>
        <taxon>Bacteria</taxon>
        <taxon>Pseudomonadati</taxon>
        <taxon>Pseudomonadota</taxon>
        <taxon>Betaproteobacteria</taxon>
        <taxon>Burkholderiales</taxon>
        <taxon>Sutterellaceae</taxon>
        <taxon>Turicimonas</taxon>
    </lineage>
</organism>
<dbReference type="Proteomes" id="UP000214610">
    <property type="component" value="Unassembled WGS sequence"/>
</dbReference>
<dbReference type="InterPro" id="IPR047654">
    <property type="entry name" value="IS1634_transpos"/>
</dbReference>
<feature type="coiled-coil region" evidence="1">
    <location>
        <begin position="54"/>
        <end position="94"/>
    </location>
</feature>
<comment type="caution">
    <text evidence="3">The sequence shown here is derived from an EMBL/GenBank/DDBJ whole genome shotgun (WGS) entry which is preliminary data.</text>
</comment>
<dbReference type="RefSeq" id="WP_066591030.1">
    <property type="nucleotide sequence ID" value="NZ_CP065313.1"/>
</dbReference>
<dbReference type="Pfam" id="PF01609">
    <property type="entry name" value="DDE_Tnp_1"/>
    <property type="match status" value="1"/>
</dbReference>
<keyword evidence="4" id="KW-1185">Reference proteome</keyword>
<dbReference type="PANTHER" id="PTHR34614:SF2">
    <property type="entry name" value="TRANSPOSASE IS4-LIKE DOMAIN-CONTAINING PROTEIN"/>
    <property type="match status" value="1"/>
</dbReference>
<dbReference type="GeneID" id="78361630"/>
<dbReference type="AlphaFoldDB" id="A0A227KNR6"/>
<dbReference type="InterPro" id="IPR012337">
    <property type="entry name" value="RNaseH-like_sf"/>
</dbReference>
<evidence type="ECO:0000313" key="4">
    <source>
        <dbReference type="Proteomes" id="UP000214610"/>
    </source>
</evidence>